<keyword evidence="16" id="KW-1185">Reference proteome</keyword>
<comment type="caution">
    <text evidence="15">The sequence shown here is derived from an EMBL/GenBank/DDBJ whole genome shotgun (WGS) entry which is preliminary data.</text>
</comment>
<evidence type="ECO:0000313" key="16">
    <source>
        <dbReference type="Proteomes" id="UP001595740"/>
    </source>
</evidence>
<keyword evidence="2 9" id="KW-0813">Transport</keyword>
<feature type="signal peptide" evidence="12">
    <location>
        <begin position="1"/>
        <end position="25"/>
    </location>
</feature>
<dbReference type="EMBL" id="JBHRXK010000002">
    <property type="protein sequence ID" value="MFC3550771.1"/>
    <property type="molecule type" value="Genomic_DNA"/>
</dbReference>
<dbReference type="SUPFAM" id="SSF56935">
    <property type="entry name" value="Porins"/>
    <property type="match status" value="1"/>
</dbReference>
<keyword evidence="5 12" id="KW-0732">Signal</keyword>
<keyword evidence="4 9" id="KW-0812">Transmembrane</keyword>
<dbReference type="InterPro" id="IPR012910">
    <property type="entry name" value="Plug_dom"/>
</dbReference>
<feature type="domain" description="TonB-dependent receptor-like beta-barrel" evidence="13">
    <location>
        <begin position="517"/>
        <end position="937"/>
    </location>
</feature>
<keyword evidence="15" id="KW-0675">Receptor</keyword>
<organism evidence="15 16">
    <name type="scientific">Lysobacter cavernae</name>
    <dbReference type="NCBI Taxonomy" id="1685901"/>
    <lineage>
        <taxon>Bacteria</taxon>
        <taxon>Pseudomonadati</taxon>
        <taxon>Pseudomonadota</taxon>
        <taxon>Gammaproteobacteria</taxon>
        <taxon>Lysobacterales</taxon>
        <taxon>Lysobacteraceae</taxon>
        <taxon>Lysobacter</taxon>
    </lineage>
</organism>
<gene>
    <name evidence="15" type="ORF">ACFOLC_07030</name>
</gene>
<dbReference type="Gene3D" id="2.40.170.20">
    <property type="entry name" value="TonB-dependent receptor, beta-barrel domain"/>
    <property type="match status" value="1"/>
</dbReference>
<evidence type="ECO:0000256" key="7">
    <source>
        <dbReference type="ARBA" id="ARBA00023136"/>
    </source>
</evidence>
<comment type="similarity">
    <text evidence="9 11">Belongs to the TonB-dependent receptor family.</text>
</comment>
<dbReference type="Gene3D" id="2.170.130.10">
    <property type="entry name" value="TonB-dependent receptor, plug domain"/>
    <property type="match status" value="1"/>
</dbReference>
<dbReference type="PROSITE" id="PS01156">
    <property type="entry name" value="TONB_DEPENDENT_REC_2"/>
    <property type="match status" value="1"/>
</dbReference>
<reference evidence="16" key="1">
    <citation type="journal article" date="2019" name="Int. J. Syst. Evol. Microbiol.">
        <title>The Global Catalogue of Microorganisms (GCM) 10K type strain sequencing project: providing services to taxonomists for standard genome sequencing and annotation.</title>
        <authorList>
            <consortium name="The Broad Institute Genomics Platform"/>
            <consortium name="The Broad Institute Genome Sequencing Center for Infectious Disease"/>
            <person name="Wu L."/>
            <person name="Ma J."/>
        </authorList>
    </citation>
    <scope>NUCLEOTIDE SEQUENCE [LARGE SCALE GENOMIC DNA]</scope>
    <source>
        <strain evidence="16">KCTC 42875</strain>
    </source>
</reference>
<dbReference type="InterPro" id="IPR036942">
    <property type="entry name" value="Beta-barrel_TonB_sf"/>
</dbReference>
<dbReference type="RefSeq" id="WP_386758503.1">
    <property type="nucleotide sequence ID" value="NZ_JBHRXK010000002.1"/>
</dbReference>
<evidence type="ECO:0000256" key="4">
    <source>
        <dbReference type="ARBA" id="ARBA00022692"/>
    </source>
</evidence>
<dbReference type="InterPro" id="IPR000531">
    <property type="entry name" value="Beta-barrel_TonB"/>
</dbReference>
<evidence type="ECO:0000313" key="15">
    <source>
        <dbReference type="EMBL" id="MFC3550771.1"/>
    </source>
</evidence>
<evidence type="ECO:0000259" key="14">
    <source>
        <dbReference type="Pfam" id="PF07715"/>
    </source>
</evidence>
<protein>
    <submittedName>
        <fullName evidence="15">TonB-dependent receptor domain-containing protein</fullName>
    </submittedName>
</protein>
<keyword evidence="3 9" id="KW-1134">Transmembrane beta strand</keyword>
<evidence type="ECO:0000256" key="5">
    <source>
        <dbReference type="ARBA" id="ARBA00022729"/>
    </source>
</evidence>
<dbReference type="PANTHER" id="PTHR47234:SF2">
    <property type="entry name" value="TONB-DEPENDENT RECEPTOR"/>
    <property type="match status" value="1"/>
</dbReference>
<keyword evidence="8 9" id="KW-0998">Cell outer membrane</keyword>
<dbReference type="InterPro" id="IPR039426">
    <property type="entry name" value="TonB-dep_rcpt-like"/>
</dbReference>
<evidence type="ECO:0000256" key="2">
    <source>
        <dbReference type="ARBA" id="ARBA00022448"/>
    </source>
</evidence>
<feature type="chain" id="PRO_5046359150" evidence="12">
    <location>
        <begin position="26"/>
        <end position="971"/>
    </location>
</feature>
<name>A0ABV7RQ69_9GAMM</name>
<evidence type="ECO:0000259" key="13">
    <source>
        <dbReference type="Pfam" id="PF00593"/>
    </source>
</evidence>
<evidence type="ECO:0000256" key="9">
    <source>
        <dbReference type="PROSITE-ProRule" id="PRU01360"/>
    </source>
</evidence>
<evidence type="ECO:0000256" key="12">
    <source>
        <dbReference type="SAM" id="SignalP"/>
    </source>
</evidence>
<evidence type="ECO:0000256" key="3">
    <source>
        <dbReference type="ARBA" id="ARBA00022452"/>
    </source>
</evidence>
<feature type="domain" description="TonB-dependent receptor plug" evidence="14">
    <location>
        <begin position="60"/>
        <end position="172"/>
    </location>
</feature>
<evidence type="ECO:0000256" key="11">
    <source>
        <dbReference type="RuleBase" id="RU003357"/>
    </source>
</evidence>
<evidence type="ECO:0000256" key="8">
    <source>
        <dbReference type="ARBA" id="ARBA00023237"/>
    </source>
</evidence>
<proteinExistence type="inferred from homology"/>
<dbReference type="Proteomes" id="UP001595740">
    <property type="component" value="Unassembled WGS sequence"/>
</dbReference>
<comment type="subcellular location">
    <subcellularLocation>
        <location evidence="1 9">Cell outer membrane</location>
        <topology evidence="1 9">Multi-pass membrane protein</topology>
    </subcellularLocation>
</comment>
<feature type="short sequence motif" description="TonB C-terminal box" evidence="10">
    <location>
        <begin position="954"/>
        <end position="971"/>
    </location>
</feature>
<sequence length="971" mass="104499">MKHRKLLTAAVCAALTTVIVPKAQAQSVDPAAAAADDAQVKELGTVTVTGSRISNPNVVSPAPISILTAEDIKATGAVNIGDLLTTMPQLATTFTMGNSGRFIGTAGVAMQDLRNLGTARTLVLVNGRRMVASSSGSSAVDTNLIPTDWVDRVEIITGGASAVYGADAVSGVVNFILKKSYEGLALRAQYGDSQHGGFDEKFLSVTGGKNFAEDRGNFAVSLEHSRQNALQFRDRFGRQVYSTINTPGGPTDSVLMPDAGSFRITDGGTFTTTTQTDLANRYVFDPGGSFRNQRFDGVMDTARCSDCDHIDGNRTLQLQPKYDRTTLSSVAGFDLTQDHRLYFEGTYSLVDVKSYFSPAFGSATTGNAHLIQSDNAYISPELAAVTGNSDFRVSRNDVDAGRRGEATERQTGRVVFGIEGVVTEDWLYDASVNYGRTHERRENLNNRVLERFYAGLDAVRDPATGQIVCRSQIDPTAVNEAYFLNSLSPDGIISPEVAASCIPFSVFGDGAISTAASSRFNTTTITKTRLTQFVAGGSLTNNNLFDLPAGPMSLGMGVEYRRETSHQDNDPLDVSGQTFLNAIPSSGGSYNVKEVWAEVAVPILSDLVMVKSLAVGAAARYSQYDTIGSTEAWRYNLDWAVNDSLRIRGNMSAAVRAPNIDELFSGQSQNFFAITDPCDSRQLDNAADPAVRRANCAALGIPPGFEDEVTGTNEGLSGSNPNLDPETGRSWTAGFVFTPTFLPGFGLNADYWEIKIEDAITAPSGQQTADRCVDSVSGIGNVFCGNITRDPLTGQITFVRSINENIAATETDGVDIGVYYNFDLVGGKMRWNLNATKVLGYTDFPFQDSPDESEDQNKTLGFPEWKATLGVMYGRDSWDVSWNSRYVSDGLRVTNASFKANPTSTTPIKAGSGVFHDVRGAYRFGEGWEVYAGVTNLFDSDPPVNLFGTGFGSALYDAIGRAYYVGANYKF</sequence>
<accession>A0ABV7RQ69</accession>
<dbReference type="InterPro" id="IPR010917">
    <property type="entry name" value="TonB_rcpt_CS"/>
</dbReference>
<evidence type="ECO:0000256" key="1">
    <source>
        <dbReference type="ARBA" id="ARBA00004571"/>
    </source>
</evidence>
<keyword evidence="7 9" id="KW-0472">Membrane</keyword>
<evidence type="ECO:0000256" key="10">
    <source>
        <dbReference type="PROSITE-ProRule" id="PRU10144"/>
    </source>
</evidence>
<keyword evidence="6 11" id="KW-0798">TonB box</keyword>
<dbReference type="Pfam" id="PF07715">
    <property type="entry name" value="Plug"/>
    <property type="match status" value="1"/>
</dbReference>
<dbReference type="PANTHER" id="PTHR47234">
    <property type="match status" value="1"/>
</dbReference>
<dbReference type="PROSITE" id="PS52016">
    <property type="entry name" value="TONB_DEPENDENT_REC_3"/>
    <property type="match status" value="1"/>
</dbReference>
<evidence type="ECO:0000256" key="6">
    <source>
        <dbReference type="ARBA" id="ARBA00023077"/>
    </source>
</evidence>
<dbReference type="Pfam" id="PF00593">
    <property type="entry name" value="TonB_dep_Rec_b-barrel"/>
    <property type="match status" value="1"/>
</dbReference>
<dbReference type="InterPro" id="IPR037066">
    <property type="entry name" value="Plug_dom_sf"/>
</dbReference>